<dbReference type="AlphaFoldDB" id="A0A5C1AJS4"/>
<sequence length="138" mass="15406">MQAIDVLAGLIEDSQGKVADLANLLQRASVQAMAVKGRKAETKKEAKFWPTFREWLREKMDALQLSERELARRTDLSTGSINGYLNPSERFRSPSLVNALKILIAVDGTLDELVRINDVLQEVGPLTSTVKWAKRAIN</sequence>
<reference evidence="2" key="1">
    <citation type="submission" date="2019-08" db="EMBL/GenBank/DDBJ databases">
        <title>Limnoglobus roseus gen. nov., sp. nov., a novel freshwater planctomycete with a giant genome from the family Gemmataceae.</title>
        <authorList>
            <person name="Kulichevskaya I.S."/>
            <person name="Naumoff D.G."/>
            <person name="Miroshnikov K."/>
            <person name="Ivanova A."/>
            <person name="Philippov D.A."/>
            <person name="Hakobyan A."/>
            <person name="Rijpstra I.C."/>
            <person name="Sinninghe Damste J.S."/>
            <person name="Liesack W."/>
            <person name="Dedysh S.N."/>
        </authorList>
    </citation>
    <scope>NUCLEOTIDE SEQUENCE [LARGE SCALE GENOMIC DNA]</scope>
    <source>
        <strain evidence="2">PX52</strain>
    </source>
</reference>
<proteinExistence type="predicted"/>
<organism evidence="1 2">
    <name type="scientific">Limnoglobus roseus</name>
    <dbReference type="NCBI Taxonomy" id="2598579"/>
    <lineage>
        <taxon>Bacteria</taxon>
        <taxon>Pseudomonadati</taxon>
        <taxon>Planctomycetota</taxon>
        <taxon>Planctomycetia</taxon>
        <taxon>Gemmatales</taxon>
        <taxon>Gemmataceae</taxon>
        <taxon>Limnoglobus</taxon>
    </lineage>
</organism>
<dbReference type="GO" id="GO:0003677">
    <property type="term" value="F:DNA binding"/>
    <property type="evidence" value="ECO:0007669"/>
    <property type="project" value="InterPro"/>
</dbReference>
<gene>
    <name evidence="1" type="ORF">PX52LOC_04140</name>
</gene>
<dbReference type="EMBL" id="CP042425">
    <property type="protein sequence ID" value="QEL17158.1"/>
    <property type="molecule type" value="Genomic_DNA"/>
</dbReference>
<keyword evidence="2" id="KW-1185">Reference proteome</keyword>
<dbReference type="Proteomes" id="UP000324974">
    <property type="component" value="Chromosome"/>
</dbReference>
<dbReference type="InterPro" id="IPR010982">
    <property type="entry name" value="Lambda_DNA-bd_dom_sf"/>
</dbReference>
<dbReference type="InterPro" id="IPR001387">
    <property type="entry name" value="Cro/C1-type_HTH"/>
</dbReference>
<protein>
    <submittedName>
        <fullName evidence="1">Uncharacterized protein</fullName>
    </submittedName>
</protein>
<dbReference type="KEGG" id="lrs:PX52LOC_04140"/>
<name>A0A5C1AJS4_9BACT</name>
<dbReference type="SUPFAM" id="SSF47413">
    <property type="entry name" value="lambda repressor-like DNA-binding domains"/>
    <property type="match status" value="1"/>
</dbReference>
<dbReference type="Gene3D" id="1.10.260.40">
    <property type="entry name" value="lambda repressor-like DNA-binding domains"/>
    <property type="match status" value="1"/>
</dbReference>
<evidence type="ECO:0000313" key="1">
    <source>
        <dbReference type="EMBL" id="QEL17158.1"/>
    </source>
</evidence>
<accession>A0A5C1AJS4</accession>
<evidence type="ECO:0000313" key="2">
    <source>
        <dbReference type="Proteomes" id="UP000324974"/>
    </source>
</evidence>
<dbReference type="CDD" id="cd00093">
    <property type="entry name" value="HTH_XRE"/>
    <property type="match status" value="1"/>
</dbReference>